<gene>
    <name evidence="2" type="ORF">NRB20_50780</name>
</gene>
<protein>
    <recommendedName>
        <fullName evidence="4">Chlorophyllase</fullName>
    </recommendedName>
</protein>
<reference evidence="2 3" key="1">
    <citation type="submission" date="2019-10" db="EMBL/GenBank/DDBJ databases">
        <title>Nocardia macrotermitis sp. nov. and Nocardia aurantia sp. nov., isolated from the gut of fungus growing-termite Macrotermes natalensis.</title>
        <authorList>
            <person name="Benndorf R."/>
            <person name="Schwitalla J."/>
            <person name="Martin K."/>
            <person name="De Beer W."/>
            <person name="Kaster A.-K."/>
            <person name="Vollmers J."/>
            <person name="Poulsen M."/>
            <person name="Beemelmanns C."/>
        </authorList>
    </citation>
    <scope>NUCLEOTIDE SEQUENCE [LARGE SCALE GENOMIC DNA]</scope>
    <source>
        <strain evidence="2 3">RB20</strain>
    </source>
</reference>
<dbReference type="AlphaFoldDB" id="A0A7K0D853"/>
<feature type="region of interest" description="Disordered" evidence="1">
    <location>
        <begin position="334"/>
        <end position="386"/>
    </location>
</feature>
<dbReference type="PANTHER" id="PTHR33428">
    <property type="entry name" value="CHLOROPHYLLASE-2, CHLOROPLASTIC"/>
    <property type="match status" value="1"/>
</dbReference>
<evidence type="ECO:0000313" key="3">
    <source>
        <dbReference type="Proteomes" id="UP000438448"/>
    </source>
</evidence>
<dbReference type="EMBL" id="WEGK01000011">
    <property type="protein sequence ID" value="MQY21965.1"/>
    <property type="molecule type" value="Genomic_DNA"/>
</dbReference>
<evidence type="ECO:0000313" key="2">
    <source>
        <dbReference type="EMBL" id="MQY21965.1"/>
    </source>
</evidence>
<dbReference type="PANTHER" id="PTHR33428:SF14">
    <property type="entry name" value="CARBOXYLESTERASE TYPE B DOMAIN-CONTAINING PROTEIN"/>
    <property type="match status" value="1"/>
</dbReference>
<comment type="caution">
    <text evidence="2">The sequence shown here is derived from an EMBL/GenBank/DDBJ whole genome shotgun (WGS) entry which is preliminary data.</text>
</comment>
<dbReference type="InterPro" id="IPR029058">
    <property type="entry name" value="AB_hydrolase_fold"/>
</dbReference>
<sequence length="386" mass="41639">MNDIATTPAPVVSVAPIALTAPTRGQDLPIRVSAPTTGRDLPLVVFSHGATLDMDDYAPLTRFWAAHGFVVVQPTHLDSLGLASDDPRAPHIWRIRIDDLTGILDQLDAVEAGVPGLSGRIDREHIAVAGHSWGAQTASTLAGARLLDNGTPGESMADPRVGAAVLLSLPGTGGADLSPMAAEHFPFMSPNFDNMKTPCLIVAGDHDHSPLTVRGPDWFTDGYHLAPGATDLLTLFGAEHGLGGVHGAHDTRTTDESPERVALVQRTTLAYLRTTLGLDDTAWPAARAASQQPRSRWAASIRSEPDRKDSHLMHPNSADHRRAREYIDQQDSARRFHPSTQLTPSPPLPLQPFHHHRSYECAEQQDPARKPSRVAEYPASAMLAQK</sequence>
<keyword evidence="3" id="KW-1185">Reference proteome</keyword>
<dbReference type="Gene3D" id="3.40.50.1820">
    <property type="entry name" value="alpha/beta hydrolase"/>
    <property type="match status" value="1"/>
</dbReference>
<evidence type="ECO:0008006" key="4">
    <source>
        <dbReference type="Google" id="ProtNLM"/>
    </source>
</evidence>
<dbReference type="Pfam" id="PF07224">
    <property type="entry name" value="Chlorophyllase"/>
    <property type="match status" value="1"/>
</dbReference>
<dbReference type="InterPro" id="IPR017395">
    <property type="entry name" value="Chlorophyllase-like"/>
</dbReference>
<dbReference type="SUPFAM" id="SSF53474">
    <property type="entry name" value="alpha/beta-Hydrolases"/>
    <property type="match status" value="1"/>
</dbReference>
<proteinExistence type="predicted"/>
<accession>A0A7K0D853</accession>
<dbReference type="Proteomes" id="UP000438448">
    <property type="component" value="Unassembled WGS sequence"/>
</dbReference>
<feature type="region of interest" description="Disordered" evidence="1">
    <location>
        <begin position="285"/>
        <end position="322"/>
    </location>
</feature>
<organism evidence="2 3">
    <name type="scientific">Nocardia macrotermitis</name>
    <dbReference type="NCBI Taxonomy" id="2585198"/>
    <lineage>
        <taxon>Bacteria</taxon>
        <taxon>Bacillati</taxon>
        <taxon>Actinomycetota</taxon>
        <taxon>Actinomycetes</taxon>
        <taxon>Mycobacteriales</taxon>
        <taxon>Nocardiaceae</taxon>
        <taxon>Nocardia</taxon>
    </lineage>
</organism>
<feature type="compositionally biased region" description="Basic and acidic residues" evidence="1">
    <location>
        <begin position="303"/>
        <end position="322"/>
    </location>
</feature>
<feature type="compositionally biased region" description="Low complexity" evidence="1">
    <location>
        <begin position="285"/>
        <end position="300"/>
    </location>
</feature>
<evidence type="ECO:0000256" key="1">
    <source>
        <dbReference type="SAM" id="MobiDB-lite"/>
    </source>
</evidence>
<name>A0A7K0D853_9NOCA</name>